<proteinExistence type="predicted"/>
<name>A0A2S9RMV7_HAEIF</name>
<dbReference type="Proteomes" id="UP000238532">
    <property type="component" value="Unassembled WGS sequence"/>
</dbReference>
<dbReference type="InterPro" id="IPR019617">
    <property type="entry name" value="DUF2489"/>
</dbReference>
<dbReference type="RefSeq" id="WP_105892096.1">
    <property type="nucleotide sequence ID" value="NZ_NEBY01000324.1"/>
</dbReference>
<reference evidence="2 3" key="1">
    <citation type="submission" date="2017-04" db="EMBL/GenBank/DDBJ databases">
        <title>Haemophilus influenzae in COPD genome sequencing project.</title>
        <authorList>
            <person name="Murphy T.F."/>
            <person name="Kong Y."/>
            <person name="Nadendla S."/>
            <person name="Tettelin H."/>
            <person name="Pettigrew M."/>
        </authorList>
    </citation>
    <scope>NUCLEOTIDE SEQUENCE [LARGE SCALE GENOMIC DNA]</scope>
    <source>
        <strain evidence="2 3">56P127H1</strain>
    </source>
</reference>
<evidence type="ECO:0000259" key="1">
    <source>
        <dbReference type="Pfam" id="PF10675"/>
    </source>
</evidence>
<organism evidence="2 3">
    <name type="scientific">Haemophilus influenzae</name>
    <dbReference type="NCBI Taxonomy" id="727"/>
    <lineage>
        <taxon>Bacteria</taxon>
        <taxon>Pseudomonadati</taxon>
        <taxon>Pseudomonadota</taxon>
        <taxon>Gammaproteobacteria</taxon>
        <taxon>Pasteurellales</taxon>
        <taxon>Pasteurellaceae</taxon>
        <taxon>Haemophilus</taxon>
    </lineage>
</organism>
<protein>
    <recommendedName>
        <fullName evidence="1">DUF2489 domain-containing protein</fullName>
    </recommendedName>
</protein>
<feature type="domain" description="DUF2489" evidence="1">
    <location>
        <begin position="14"/>
        <end position="133"/>
    </location>
</feature>
<dbReference type="EMBL" id="NEBY01000324">
    <property type="protein sequence ID" value="PRJ57745.1"/>
    <property type="molecule type" value="Genomic_DNA"/>
</dbReference>
<gene>
    <name evidence="2" type="ORF">BV102_00662</name>
</gene>
<accession>A0A2S9RMV7</accession>
<evidence type="ECO:0000313" key="3">
    <source>
        <dbReference type="Proteomes" id="UP000238532"/>
    </source>
</evidence>
<comment type="caution">
    <text evidence="2">The sequence shown here is derived from an EMBL/GenBank/DDBJ whole genome shotgun (WGS) entry which is preliminary data.</text>
</comment>
<evidence type="ECO:0000313" key="2">
    <source>
        <dbReference type="EMBL" id="PRJ57745.1"/>
    </source>
</evidence>
<dbReference type="Pfam" id="PF10675">
    <property type="entry name" value="DUF2489"/>
    <property type="match status" value="1"/>
</dbReference>
<sequence>MIWIFFVIALFLVTGLTLYAIRLLKQLKVQKELITKAKNERAIRLKESINIIARAMQSGECNLSEGVIRLTMLLRPLGKNLSTYPAMANLYEVVRDMPTHDDRKLLEKRERMRLDLERESAEVQFEKDIKQELYILLEDIKSIQII</sequence>
<dbReference type="AlphaFoldDB" id="A0A2S9RMV7"/>